<dbReference type="GO" id="GO:0044780">
    <property type="term" value="P:bacterial-type flagellum assembly"/>
    <property type="evidence" value="ECO:0007669"/>
    <property type="project" value="InterPro"/>
</dbReference>
<protein>
    <submittedName>
        <fullName evidence="1">Flagellar protein FlgN</fullName>
    </submittedName>
</protein>
<dbReference type="SUPFAM" id="SSF140566">
    <property type="entry name" value="FlgN-like"/>
    <property type="match status" value="1"/>
</dbReference>
<proteinExistence type="predicted"/>
<evidence type="ECO:0000313" key="2">
    <source>
        <dbReference type="Proteomes" id="UP001428774"/>
    </source>
</evidence>
<dbReference type="AlphaFoldDB" id="A0AAW9SNU3"/>
<dbReference type="EMBL" id="JBDNCH010000002">
    <property type="protein sequence ID" value="MEN9061202.1"/>
    <property type="molecule type" value="Genomic_DNA"/>
</dbReference>
<dbReference type="InterPro" id="IPR036679">
    <property type="entry name" value="FlgN-like_sf"/>
</dbReference>
<evidence type="ECO:0000313" key="1">
    <source>
        <dbReference type="EMBL" id="MEN9061202.1"/>
    </source>
</evidence>
<dbReference type="Proteomes" id="UP001428774">
    <property type="component" value="Unassembled WGS sequence"/>
</dbReference>
<accession>A0AAW9SNU3</accession>
<keyword evidence="1" id="KW-0282">Flagellum</keyword>
<reference evidence="1 2" key="1">
    <citation type="submission" date="2024-05" db="EMBL/GenBank/DDBJ databases">
        <title>Genome sequence of Ponticoccus litoralis KCCM 90028.</title>
        <authorList>
            <person name="Kim J.M."/>
            <person name="Lee J.K."/>
            <person name="Choi B.J."/>
            <person name="Bayburt H."/>
            <person name="Baek J.H."/>
            <person name="Jeon C.O."/>
        </authorList>
    </citation>
    <scope>NUCLEOTIDE SEQUENCE [LARGE SCALE GENOMIC DNA]</scope>
    <source>
        <strain evidence="1 2">KCCM 90028</strain>
    </source>
</reference>
<keyword evidence="1" id="KW-0969">Cilium</keyword>
<organism evidence="1 2">
    <name type="scientific">Ponticoccus litoralis</name>
    <dbReference type="NCBI Taxonomy" id="422297"/>
    <lineage>
        <taxon>Bacteria</taxon>
        <taxon>Pseudomonadati</taxon>
        <taxon>Pseudomonadota</taxon>
        <taxon>Alphaproteobacteria</taxon>
        <taxon>Rhodobacterales</taxon>
        <taxon>Roseobacteraceae</taxon>
        <taxon>Ponticoccus</taxon>
    </lineage>
</organism>
<keyword evidence="1" id="KW-0966">Cell projection</keyword>
<sequence>MTDSAMDRLAALLDAERTALLEGDFDRIADLMKEKATLVANLDAGPLNAETVAPLRDGLRRNQVLFDHALAGLRNVAARLGDLNRIRKSMDTYDAQGRRNTIDAPSIRTLERRA</sequence>
<dbReference type="Gene3D" id="1.20.58.300">
    <property type="entry name" value="FlgN-like"/>
    <property type="match status" value="1"/>
</dbReference>
<gene>
    <name evidence="1" type="ORF">ABFB10_09265</name>
</gene>
<name>A0AAW9SNU3_9RHOB</name>
<dbReference type="RefSeq" id="WP_347166294.1">
    <property type="nucleotide sequence ID" value="NZ_JBDNCH010000002.1"/>
</dbReference>
<keyword evidence="2" id="KW-1185">Reference proteome</keyword>
<comment type="caution">
    <text evidence="1">The sequence shown here is derived from an EMBL/GenBank/DDBJ whole genome shotgun (WGS) entry which is preliminary data.</text>
</comment>